<evidence type="ECO:0000313" key="2">
    <source>
        <dbReference type="EMBL" id="OXM58506.1"/>
    </source>
</evidence>
<evidence type="ECO:0000259" key="1">
    <source>
        <dbReference type="PROSITE" id="PS50075"/>
    </source>
</evidence>
<reference evidence="2 3" key="1">
    <citation type="submission" date="2017-07" db="EMBL/GenBank/DDBJ databases">
        <title>Amycolatopsis thailandensis Genome sequencing and assembly.</title>
        <authorList>
            <person name="Kaur N."/>
            <person name="Mayilraj S."/>
        </authorList>
    </citation>
    <scope>NUCLEOTIDE SEQUENCE [LARGE SCALE GENOMIC DNA]</scope>
    <source>
        <strain evidence="2 3">JCM 16380</strain>
    </source>
</reference>
<organism evidence="2 3">
    <name type="scientific">Amycolatopsis thailandensis</name>
    <dbReference type="NCBI Taxonomy" id="589330"/>
    <lineage>
        <taxon>Bacteria</taxon>
        <taxon>Bacillati</taxon>
        <taxon>Actinomycetota</taxon>
        <taxon>Actinomycetes</taxon>
        <taxon>Pseudonocardiales</taxon>
        <taxon>Pseudonocardiaceae</taxon>
        <taxon>Amycolatopsis</taxon>
    </lineage>
</organism>
<dbReference type="InterPro" id="IPR009081">
    <property type="entry name" value="PP-bd_ACP"/>
</dbReference>
<dbReference type="AlphaFoldDB" id="A0A229SI25"/>
<dbReference type="PROSITE" id="PS50075">
    <property type="entry name" value="CARRIER"/>
    <property type="match status" value="1"/>
</dbReference>
<dbReference type="EMBL" id="NMQT01000011">
    <property type="protein sequence ID" value="OXM58506.1"/>
    <property type="molecule type" value="Genomic_DNA"/>
</dbReference>
<dbReference type="InterPro" id="IPR036736">
    <property type="entry name" value="ACP-like_sf"/>
</dbReference>
<dbReference type="SUPFAM" id="SSF47336">
    <property type="entry name" value="ACP-like"/>
    <property type="match status" value="1"/>
</dbReference>
<dbReference type="Proteomes" id="UP000215223">
    <property type="component" value="Unassembled WGS sequence"/>
</dbReference>
<sequence length="91" mass="9932">MSSEADRAAELQARILAFVHDELANEAERALVTASAPLLEIGVLDSLRTTRLIAWLREEFGVRVPPLAMTGKNFRDVGSITTLVLDLRTAA</sequence>
<protein>
    <recommendedName>
        <fullName evidence="1">Carrier domain-containing protein</fullName>
    </recommendedName>
</protein>
<dbReference type="OrthoDB" id="5383272at2"/>
<name>A0A229SI25_9PSEU</name>
<comment type="caution">
    <text evidence="2">The sequence shown here is derived from an EMBL/GenBank/DDBJ whole genome shotgun (WGS) entry which is preliminary data.</text>
</comment>
<dbReference type="Pfam" id="PF00550">
    <property type="entry name" value="PP-binding"/>
    <property type="match status" value="1"/>
</dbReference>
<evidence type="ECO:0000313" key="3">
    <source>
        <dbReference type="Proteomes" id="UP000215223"/>
    </source>
</evidence>
<accession>A0A229SI25</accession>
<gene>
    <name evidence="2" type="ORF">CFP71_02910</name>
</gene>
<keyword evidence="3" id="KW-1185">Reference proteome</keyword>
<dbReference type="Gene3D" id="1.10.1200.10">
    <property type="entry name" value="ACP-like"/>
    <property type="match status" value="1"/>
</dbReference>
<feature type="domain" description="Carrier" evidence="1">
    <location>
        <begin position="9"/>
        <end position="88"/>
    </location>
</feature>
<proteinExistence type="predicted"/>
<dbReference type="RefSeq" id="WP_093932267.1">
    <property type="nucleotide sequence ID" value="NZ_NMQT01000011.1"/>
</dbReference>